<dbReference type="InParanoid" id="F4SD94"/>
<dbReference type="Proteomes" id="UP000001072">
    <property type="component" value="Unassembled WGS sequence"/>
</dbReference>
<dbReference type="GeneID" id="18926392"/>
<dbReference type="VEuPathDB" id="FungiDB:MELLADRAFT_123544"/>
<keyword evidence="3" id="KW-1185">Reference proteome</keyword>
<evidence type="ECO:0000256" key="1">
    <source>
        <dbReference type="SAM" id="SignalP"/>
    </source>
</evidence>
<protein>
    <submittedName>
        <fullName evidence="2">Secreted protein</fullName>
    </submittedName>
</protein>
<dbReference type="AlphaFoldDB" id="F4SD94"/>
<dbReference type="RefSeq" id="XP_007419348.1">
    <property type="nucleotide sequence ID" value="XM_007419286.1"/>
</dbReference>
<sequence>MSWKRFTLICRLSLVFLLVGHLRSRIFVDANAIDCTYGWSAPTFVNGNLVRKAFCYKFKDNGQDFTTYACGYCKRSDKLIPSARNCVDSDGKVMNSGEAWACDQGITVYGDSRSDGRQILCEHTDTDGTVGSYNCKNRNVFQQCAKDSCG</sequence>
<proteinExistence type="predicted"/>
<dbReference type="HOGENOM" id="CLU_1740947_0_0_1"/>
<evidence type="ECO:0000313" key="3">
    <source>
        <dbReference type="Proteomes" id="UP000001072"/>
    </source>
</evidence>
<feature type="chain" id="PRO_5003321435" evidence="1">
    <location>
        <begin position="25"/>
        <end position="150"/>
    </location>
</feature>
<accession>F4SD94</accession>
<dbReference type="EMBL" id="GL883242">
    <property type="protein sequence ID" value="EGF97380.1"/>
    <property type="molecule type" value="Genomic_DNA"/>
</dbReference>
<keyword evidence="1" id="KW-0732">Signal</keyword>
<feature type="signal peptide" evidence="1">
    <location>
        <begin position="1"/>
        <end position="24"/>
    </location>
</feature>
<evidence type="ECO:0000313" key="2">
    <source>
        <dbReference type="EMBL" id="EGF97380.1"/>
    </source>
</evidence>
<reference evidence="3" key="1">
    <citation type="journal article" date="2011" name="Proc. Natl. Acad. Sci. U.S.A.">
        <title>Obligate biotrophy features unraveled by the genomic analysis of rust fungi.</title>
        <authorList>
            <person name="Duplessis S."/>
            <person name="Cuomo C.A."/>
            <person name="Lin Y.-C."/>
            <person name="Aerts A."/>
            <person name="Tisserant E."/>
            <person name="Veneault-Fourrey C."/>
            <person name="Joly D.L."/>
            <person name="Hacquard S."/>
            <person name="Amselem J."/>
            <person name="Cantarel B.L."/>
            <person name="Chiu R."/>
            <person name="Coutinho P.M."/>
            <person name="Feau N."/>
            <person name="Field M."/>
            <person name="Frey P."/>
            <person name="Gelhaye E."/>
            <person name="Goldberg J."/>
            <person name="Grabherr M.G."/>
            <person name="Kodira C.D."/>
            <person name="Kohler A."/>
            <person name="Kuees U."/>
            <person name="Lindquist E.A."/>
            <person name="Lucas S.M."/>
            <person name="Mago R."/>
            <person name="Mauceli E."/>
            <person name="Morin E."/>
            <person name="Murat C."/>
            <person name="Pangilinan J.L."/>
            <person name="Park R."/>
            <person name="Pearson M."/>
            <person name="Quesneville H."/>
            <person name="Rouhier N."/>
            <person name="Sakthikumar S."/>
            <person name="Salamov A.A."/>
            <person name="Schmutz J."/>
            <person name="Selles B."/>
            <person name="Shapiro H."/>
            <person name="Tanguay P."/>
            <person name="Tuskan G.A."/>
            <person name="Henrissat B."/>
            <person name="Van de Peer Y."/>
            <person name="Rouze P."/>
            <person name="Ellis J.G."/>
            <person name="Dodds P.N."/>
            <person name="Schein J.E."/>
            <person name="Zhong S."/>
            <person name="Hamelin R.C."/>
            <person name="Grigoriev I.V."/>
            <person name="Szabo L.J."/>
            <person name="Martin F."/>
        </authorList>
    </citation>
    <scope>NUCLEOTIDE SEQUENCE [LARGE SCALE GENOMIC DNA]</scope>
    <source>
        <strain evidence="3">98AG31 / pathotype 3-4-7</strain>
    </source>
</reference>
<organism evidence="3">
    <name type="scientific">Melampsora larici-populina (strain 98AG31 / pathotype 3-4-7)</name>
    <name type="common">Poplar leaf rust fungus</name>
    <dbReference type="NCBI Taxonomy" id="747676"/>
    <lineage>
        <taxon>Eukaryota</taxon>
        <taxon>Fungi</taxon>
        <taxon>Dikarya</taxon>
        <taxon>Basidiomycota</taxon>
        <taxon>Pucciniomycotina</taxon>
        <taxon>Pucciniomycetes</taxon>
        <taxon>Pucciniales</taxon>
        <taxon>Melampsoraceae</taxon>
        <taxon>Melampsora</taxon>
    </lineage>
</organism>
<gene>
    <name evidence="2" type="ORF">MELLADRAFT_123544</name>
</gene>
<dbReference type="KEGG" id="mlr:MELLADRAFT_123544"/>
<name>F4SD94_MELLP</name>